<proteinExistence type="predicted"/>
<evidence type="ECO:0000313" key="2">
    <source>
        <dbReference type="EMBL" id="VIO56881.1"/>
    </source>
</evidence>
<dbReference type="Gene3D" id="2.80.10.50">
    <property type="match status" value="1"/>
</dbReference>
<evidence type="ECO:0000313" key="1">
    <source>
        <dbReference type="EMBL" id="CAG2010128.1"/>
    </source>
</evidence>
<dbReference type="OMA" id="VISYGQY"/>
<protein>
    <recommendedName>
        <fullName evidence="3">Ricin B lectin domain-containing protein</fullName>
    </recommendedName>
</protein>
<dbReference type="AlphaFoldDB" id="A0A679PGZ0"/>
<dbReference type="SUPFAM" id="SSF50370">
    <property type="entry name" value="Ricin B-like lectins"/>
    <property type="match status" value="1"/>
</dbReference>
<reference evidence="1" key="2">
    <citation type="submission" date="2021-03" db="EMBL/GenBank/DDBJ databases">
        <authorList>
            <person name="Alouane T."/>
            <person name="Langin T."/>
            <person name="Bonhomme L."/>
        </authorList>
    </citation>
    <scope>NUCLEOTIDE SEQUENCE</scope>
    <source>
        <strain evidence="1">MDC_Fg202</strain>
    </source>
</reference>
<dbReference type="OrthoDB" id="2131701at2759"/>
<organism evidence="2">
    <name type="scientific">Gibberella zeae</name>
    <name type="common">Wheat head blight fungus</name>
    <name type="synonym">Fusarium graminearum</name>
    <dbReference type="NCBI Taxonomy" id="5518"/>
    <lineage>
        <taxon>Eukaryota</taxon>
        <taxon>Fungi</taxon>
        <taxon>Dikarya</taxon>
        <taxon>Ascomycota</taxon>
        <taxon>Pezizomycotina</taxon>
        <taxon>Sordariomycetes</taxon>
        <taxon>Hypocreomycetidae</taxon>
        <taxon>Hypocreales</taxon>
        <taxon>Nectriaceae</taxon>
        <taxon>Fusarium</taxon>
    </lineage>
</organism>
<sequence length="157" mass="17736">MSDNPPQPPKPKFVAAFNFRIEQTGAMIDLAGGIGPVISYGQYYHETNKNQIWSVYMSPYNETLFIKSEANKQWLVANGHGQRVTTGNPAWSDENAQWVVRGGDIRNLNNDTTVSIWSVKYPDCVLDLEGGKGPESPILTYKHHGGPNQIFKLWKRW</sequence>
<gene>
    <name evidence="2" type="ORF">FUG_LOCUS230257</name>
    <name evidence="1" type="ORF">MDCFG202_LOCUS592374</name>
</gene>
<dbReference type="Proteomes" id="UP000746612">
    <property type="component" value="Unassembled WGS sequence"/>
</dbReference>
<dbReference type="InterPro" id="IPR035992">
    <property type="entry name" value="Ricin_B-like_lectins"/>
</dbReference>
<dbReference type="EMBL" id="CAJPIJ010000212">
    <property type="protein sequence ID" value="CAG2010128.1"/>
    <property type="molecule type" value="Genomic_DNA"/>
</dbReference>
<evidence type="ECO:0008006" key="3">
    <source>
        <dbReference type="Google" id="ProtNLM"/>
    </source>
</evidence>
<accession>A0A679PGZ0</accession>
<name>A0A679PGZ0_GIBZA</name>
<dbReference type="EMBL" id="CAAKMV010000126">
    <property type="protein sequence ID" value="VIO56881.1"/>
    <property type="molecule type" value="Genomic_DNA"/>
</dbReference>
<reference evidence="2" key="1">
    <citation type="submission" date="2019-04" db="EMBL/GenBank/DDBJ databases">
        <authorList>
            <person name="Melise S."/>
            <person name="Noan J."/>
            <person name="Okalmin O."/>
        </authorList>
    </citation>
    <scope>NUCLEOTIDE SEQUENCE</scope>
    <source>
        <strain evidence="2">FN9</strain>
    </source>
</reference>